<evidence type="ECO:0000313" key="3">
    <source>
        <dbReference type="Proteomes" id="UP000830671"/>
    </source>
</evidence>
<protein>
    <submittedName>
        <fullName evidence="2">Uncharacterized protein</fullName>
    </submittedName>
</protein>
<evidence type="ECO:0000313" key="2">
    <source>
        <dbReference type="EMBL" id="UQC85552.1"/>
    </source>
</evidence>
<feature type="region of interest" description="Disordered" evidence="1">
    <location>
        <begin position="93"/>
        <end position="122"/>
    </location>
</feature>
<dbReference type="Proteomes" id="UP000830671">
    <property type="component" value="Chromosome 5"/>
</dbReference>
<organism evidence="2 3">
    <name type="scientific">Colletotrichum lupini</name>
    <dbReference type="NCBI Taxonomy" id="145971"/>
    <lineage>
        <taxon>Eukaryota</taxon>
        <taxon>Fungi</taxon>
        <taxon>Dikarya</taxon>
        <taxon>Ascomycota</taxon>
        <taxon>Pezizomycotina</taxon>
        <taxon>Sordariomycetes</taxon>
        <taxon>Hypocreomycetidae</taxon>
        <taxon>Glomerellales</taxon>
        <taxon>Glomerellaceae</taxon>
        <taxon>Colletotrichum</taxon>
        <taxon>Colletotrichum acutatum species complex</taxon>
    </lineage>
</organism>
<feature type="compositionally biased region" description="Basic and acidic residues" evidence="1">
    <location>
        <begin position="104"/>
        <end position="117"/>
    </location>
</feature>
<dbReference type="RefSeq" id="XP_049147166.1">
    <property type="nucleotide sequence ID" value="XM_049290021.1"/>
</dbReference>
<proteinExistence type="predicted"/>
<accession>A0A9Q8WJX9</accession>
<evidence type="ECO:0000256" key="1">
    <source>
        <dbReference type="SAM" id="MobiDB-lite"/>
    </source>
</evidence>
<sequence length="277" mass="31406">MVIYALLWQSIYRLIQTEQRFDSWTQSGSLEKQSSLSPVTSKLPRNIDPWEKEGGVCLQCPSVTSVRDFPRKTRKIMRTERWRGLQPLHISTQSKAIEPPPGKPNERKPHTDTDAIRGRVTSPSHHTQLIEEYMYFVQSINHISVTLWDDEKKLQIHQICFRLTCFRAKTTQAPSASPVSGILIADGMVYLCMPYIAPLCIAAEDFTTGTTKRDICISREIQPLRLTTQLTKTFAAPPYYTSVRLMSPVTVTASCECRPSVRPSKEIPSPYLGYLGS</sequence>
<name>A0A9Q8WJX9_9PEZI</name>
<dbReference type="GeneID" id="73345031"/>
<keyword evidence="3" id="KW-1185">Reference proteome</keyword>
<dbReference type="EMBL" id="CP019477">
    <property type="protein sequence ID" value="UQC85552.1"/>
    <property type="molecule type" value="Genomic_DNA"/>
</dbReference>
<dbReference type="KEGG" id="clup:CLUP02_11050"/>
<reference evidence="2" key="1">
    <citation type="journal article" date="2021" name="Mol. Plant Microbe Interact.">
        <title>Complete Genome Sequence of the Plant-Pathogenic Fungus Colletotrichum lupini.</title>
        <authorList>
            <person name="Baroncelli R."/>
            <person name="Pensec F."/>
            <person name="Da Lio D."/>
            <person name="Boufleur T."/>
            <person name="Vicente I."/>
            <person name="Sarrocco S."/>
            <person name="Picot A."/>
            <person name="Baraldi E."/>
            <person name="Sukno S."/>
            <person name="Thon M."/>
            <person name="Le Floch G."/>
        </authorList>
    </citation>
    <scope>NUCLEOTIDE SEQUENCE</scope>
    <source>
        <strain evidence="2">IMI 504893</strain>
    </source>
</reference>
<dbReference type="AlphaFoldDB" id="A0A9Q8WJX9"/>
<gene>
    <name evidence="2" type="ORF">CLUP02_11050</name>
</gene>